<name>A0ABS9K8R6_9BACT</name>
<dbReference type="PANTHER" id="PTHR43037:SF1">
    <property type="entry name" value="BLL1128 PROTEIN"/>
    <property type="match status" value="1"/>
</dbReference>
<feature type="signal peptide" evidence="2">
    <location>
        <begin position="1"/>
        <end position="25"/>
    </location>
</feature>
<dbReference type="InterPro" id="IPR003140">
    <property type="entry name" value="PLipase/COase/thioEstase"/>
</dbReference>
<dbReference type="Gene3D" id="3.40.50.1820">
    <property type="entry name" value="alpha/beta hydrolase"/>
    <property type="match status" value="1"/>
</dbReference>
<dbReference type="Pfam" id="PF02230">
    <property type="entry name" value="Abhydrolase_2"/>
    <property type="match status" value="1"/>
</dbReference>
<evidence type="ECO:0000256" key="1">
    <source>
        <dbReference type="ARBA" id="ARBA00022729"/>
    </source>
</evidence>
<dbReference type="InterPro" id="IPR029058">
    <property type="entry name" value="AB_hydrolase_fold"/>
</dbReference>
<reference evidence="5" key="2">
    <citation type="submission" date="2024-05" db="EMBL/GenBank/DDBJ databases">
        <title>Rhodohalobacter halophilus gen. nov., sp. nov., a moderately halophilic member of the family Balneolaceae.</title>
        <authorList>
            <person name="Xia J."/>
        </authorList>
    </citation>
    <scope>NUCLEOTIDE SEQUENCE</scope>
    <source>
        <strain evidence="5">WB101</strain>
    </source>
</reference>
<evidence type="ECO:0000259" key="4">
    <source>
        <dbReference type="Pfam" id="PF18435"/>
    </source>
</evidence>
<dbReference type="RefSeq" id="WP_237852087.1">
    <property type="nucleotide sequence ID" value="NZ_JAKLWS010000001.1"/>
</dbReference>
<dbReference type="PANTHER" id="PTHR43037">
    <property type="entry name" value="UNNAMED PRODUCT-RELATED"/>
    <property type="match status" value="1"/>
</dbReference>
<keyword evidence="1 2" id="KW-0732">Signal</keyword>
<accession>A0ABS9K8R6</accession>
<feature type="domain" description="Phospholipase/carboxylesterase/thioesterase" evidence="3">
    <location>
        <begin position="186"/>
        <end position="369"/>
    </location>
</feature>
<dbReference type="Pfam" id="PF18435">
    <property type="entry name" value="EstA_Ig_like"/>
    <property type="match status" value="1"/>
</dbReference>
<evidence type="ECO:0000256" key="2">
    <source>
        <dbReference type="SAM" id="SignalP"/>
    </source>
</evidence>
<evidence type="ECO:0000313" key="6">
    <source>
        <dbReference type="Proteomes" id="UP001165366"/>
    </source>
</evidence>
<protein>
    <submittedName>
        <fullName evidence="5">Prolyl oligopeptidase family serine peptidase</fullName>
    </submittedName>
</protein>
<gene>
    <name evidence="5" type="ORF">L6773_01615</name>
</gene>
<comment type="caution">
    <text evidence="5">The sequence shown here is derived from an EMBL/GenBank/DDBJ whole genome shotgun (WGS) entry which is preliminary data.</text>
</comment>
<dbReference type="EMBL" id="JAKLWS010000001">
    <property type="protein sequence ID" value="MCG2587244.1"/>
    <property type="molecule type" value="Genomic_DNA"/>
</dbReference>
<sequence>MKRKIFSLFIVVLIASLSGLFTAQAQTNGEYGVVIEGFDWGAAVNKVILTMDEPVTTVNWNDYNVMVQRSSDCAVIPAGQRLGSRNVVAGYVSDANGERVEEGNHVTLVLYVAPNQPIGSPIQYSQAEGCNGNSWIDYNMTIQDETKGLVWNEEVNRVMPLIDRFDLSGTFSHGDITMSYASYSPENDDESPLIIWLHGGGEGGTDPTIPLIANRAANYASDEIQAIFDGAHVLVPQSPTRWMDSGEGTTTGQTDDIYYEAVKALIDQYIAENPDVDPDRIYVGGCSNGGYLAFKLIIEYPGFFAAAFPSALAYRGAYFTDDQVDRVKDVPTWFIHAKEDGTTVPEQTVIPVYNKLKDAGASDVHFSFYDHVVDINGLFGGEGYHYPDHWSWIYSHANEARRDYDGSLVKLDGEPVTIMEWLAGQSN</sequence>
<dbReference type="InterPro" id="IPR050955">
    <property type="entry name" value="Plant_Biomass_Hydrol_Est"/>
</dbReference>
<feature type="domain" description="Esterase Ig-like N-terminal" evidence="4">
    <location>
        <begin position="31"/>
        <end position="146"/>
    </location>
</feature>
<organism evidence="5 6">
    <name type="scientific">Rhodohalobacter sulfatireducens</name>
    <dbReference type="NCBI Taxonomy" id="2911366"/>
    <lineage>
        <taxon>Bacteria</taxon>
        <taxon>Pseudomonadati</taxon>
        <taxon>Balneolota</taxon>
        <taxon>Balneolia</taxon>
        <taxon>Balneolales</taxon>
        <taxon>Balneolaceae</taxon>
        <taxon>Rhodohalobacter</taxon>
    </lineage>
</organism>
<dbReference type="InterPro" id="IPR041172">
    <property type="entry name" value="EstA_Ig-like_N"/>
</dbReference>
<proteinExistence type="predicted"/>
<dbReference type="Proteomes" id="UP001165366">
    <property type="component" value="Unassembled WGS sequence"/>
</dbReference>
<feature type="chain" id="PRO_5046584141" evidence="2">
    <location>
        <begin position="26"/>
        <end position="427"/>
    </location>
</feature>
<keyword evidence="6" id="KW-1185">Reference proteome</keyword>
<evidence type="ECO:0000259" key="3">
    <source>
        <dbReference type="Pfam" id="PF02230"/>
    </source>
</evidence>
<dbReference type="SUPFAM" id="SSF53474">
    <property type="entry name" value="alpha/beta-Hydrolases"/>
    <property type="match status" value="1"/>
</dbReference>
<evidence type="ECO:0000313" key="5">
    <source>
        <dbReference type="EMBL" id="MCG2587244.1"/>
    </source>
</evidence>
<reference evidence="5" key="1">
    <citation type="submission" date="2022-01" db="EMBL/GenBank/DDBJ databases">
        <authorList>
            <person name="Wang Y."/>
        </authorList>
    </citation>
    <scope>NUCLEOTIDE SEQUENCE</scope>
    <source>
        <strain evidence="5">WB101</strain>
    </source>
</reference>
<dbReference type="Gene3D" id="2.60.40.2180">
    <property type="match status" value="1"/>
</dbReference>